<protein>
    <submittedName>
        <fullName evidence="2">Uncharacterized protein</fullName>
    </submittedName>
</protein>
<name>A0A0C3DHB7_9AGAM</name>
<proteinExistence type="predicted"/>
<sequence length="100" mass="11028">MRSVLQEIQHRDHADITTKLHAMLADIGHEHSAKLADLVPSIRSSIVPELNTALDIIKHEGLRNVDAAVRRGGVHSLSDQTTVFTPPLGTRTSPTRHRSQ</sequence>
<evidence type="ECO:0000313" key="2">
    <source>
        <dbReference type="EMBL" id="KIM55724.1"/>
    </source>
</evidence>
<keyword evidence="3" id="KW-1185">Reference proteome</keyword>
<dbReference type="InParanoid" id="A0A0C3DHB7"/>
<dbReference type="EMBL" id="KN822128">
    <property type="protein sequence ID" value="KIM55724.1"/>
    <property type="molecule type" value="Genomic_DNA"/>
</dbReference>
<organism evidence="2 3">
    <name type="scientific">Scleroderma citrinum Foug A</name>
    <dbReference type="NCBI Taxonomy" id="1036808"/>
    <lineage>
        <taxon>Eukaryota</taxon>
        <taxon>Fungi</taxon>
        <taxon>Dikarya</taxon>
        <taxon>Basidiomycota</taxon>
        <taxon>Agaricomycotina</taxon>
        <taxon>Agaricomycetes</taxon>
        <taxon>Agaricomycetidae</taxon>
        <taxon>Boletales</taxon>
        <taxon>Sclerodermatineae</taxon>
        <taxon>Sclerodermataceae</taxon>
        <taxon>Scleroderma</taxon>
    </lineage>
</organism>
<reference evidence="3" key="2">
    <citation type="submission" date="2015-01" db="EMBL/GenBank/DDBJ databases">
        <title>Evolutionary Origins and Diversification of the Mycorrhizal Mutualists.</title>
        <authorList>
            <consortium name="DOE Joint Genome Institute"/>
            <consortium name="Mycorrhizal Genomics Consortium"/>
            <person name="Kohler A."/>
            <person name="Kuo A."/>
            <person name="Nagy L.G."/>
            <person name="Floudas D."/>
            <person name="Copeland A."/>
            <person name="Barry K.W."/>
            <person name="Cichocki N."/>
            <person name="Veneault-Fourrey C."/>
            <person name="LaButti K."/>
            <person name="Lindquist E.A."/>
            <person name="Lipzen A."/>
            <person name="Lundell T."/>
            <person name="Morin E."/>
            <person name="Murat C."/>
            <person name="Riley R."/>
            <person name="Ohm R."/>
            <person name="Sun H."/>
            <person name="Tunlid A."/>
            <person name="Henrissat B."/>
            <person name="Grigoriev I.V."/>
            <person name="Hibbett D.S."/>
            <person name="Martin F."/>
        </authorList>
    </citation>
    <scope>NUCLEOTIDE SEQUENCE [LARGE SCALE GENOMIC DNA]</scope>
    <source>
        <strain evidence="3">Foug A</strain>
    </source>
</reference>
<evidence type="ECO:0000313" key="3">
    <source>
        <dbReference type="Proteomes" id="UP000053989"/>
    </source>
</evidence>
<accession>A0A0C3DHB7</accession>
<evidence type="ECO:0000256" key="1">
    <source>
        <dbReference type="SAM" id="MobiDB-lite"/>
    </source>
</evidence>
<dbReference type="HOGENOM" id="CLU_2307695_0_0_1"/>
<dbReference type="AlphaFoldDB" id="A0A0C3DHB7"/>
<dbReference type="Proteomes" id="UP000053989">
    <property type="component" value="Unassembled WGS sequence"/>
</dbReference>
<reference evidence="2 3" key="1">
    <citation type="submission" date="2014-04" db="EMBL/GenBank/DDBJ databases">
        <authorList>
            <consortium name="DOE Joint Genome Institute"/>
            <person name="Kuo A."/>
            <person name="Kohler A."/>
            <person name="Nagy L.G."/>
            <person name="Floudas D."/>
            <person name="Copeland A."/>
            <person name="Barry K.W."/>
            <person name="Cichocki N."/>
            <person name="Veneault-Fourrey C."/>
            <person name="LaButti K."/>
            <person name="Lindquist E.A."/>
            <person name="Lipzen A."/>
            <person name="Lundell T."/>
            <person name="Morin E."/>
            <person name="Murat C."/>
            <person name="Sun H."/>
            <person name="Tunlid A."/>
            <person name="Henrissat B."/>
            <person name="Grigoriev I.V."/>
            <person name="Hibbett D.S."/>
            <person name="Martin F."/>
            <person name="Nordberg H.P."/>
            <person name="Cantor M.N."/>
            <person name="Hua S.X."/>
        </authorList>
    </citation>
    <scope>NUCLEOTIDE SEQUENCE [LARGE SCALE GENOMIC DNA]</scope>
    <source>
        <strain evidence="2 3">Foug A</strain>
    </source>
</reference>
<feature type="region of interest" description="Disordered" evidence="1">
    <location>
        <begin position="78"/>
        <end position="100"/>
    </location>
</feature>
<gene>
    <name evidence="2" type="ORF">SCLCIDRAFT_285027</name>
</gene>